<feature type="transmembrane region" description="Helical" evidence="6">
    <location>
        <begin position="415"/>
        <end position="435"/>
    </location>
</feature>
<proteinExistence type="evidence at transcript level"/>
<organism evidence="7">
    <name type="scientific">Pinus pinaster</name>
    <name type="common">Maritime pine</name>
    <dbReference type="NCBI Taxonomy" id="71647"/>
    <lineage>
        <taxon>Eukaryota</taxon>
        <taxon>Viridiplantae</taxon>
        <taxon>Streptophyta</taxon>
        <taxon>Embryophyta</taxon>
        <taxon>Tracheophyta</taxon>
        <taxon>Spermatophyta</taxon>
        <taxon>Pinopsida</taxon>
        <taxon>Pinidae</taxon>
        <taxon>Conifers I</taxon>
        <taxon>Pinales</taxon>
        <taxon>Pinaceae</taxon>
        <taxon>Pinus</taxon>
        <taxon>Pinus subgen. Pinus</taxon>
    </lineage>
</organism>
<evidence type="ECO:0000256" key="3">
    <source>
        <dbReference type="ARBA" id="ARBA00022692"/>
    </source>
</evidence>
<keyword evidence="3 6" id="KW-0812">Transmembrane</keyword>
<protein>
    <submittedName>
        <fullName evidence="7">NPF family transporter</fullName>
    </submittedName>
</protein>
<comment type="similarity">
    <text evidence="2">Belongs to the major facilitator superfamily. Proton-dependent oligopeptide transporter (POT/PTR) (TC 2.A.17) family.</text>
</comment>
<keyword evidence="4 6" id="KW-1133">Transmembrane helix</keyword>
<feature type="transmembrane region" description="Helical" evidence="6">
    <location>
        <begin position="216"/>
        <end position="236"/>
    </location>
</feature>
<dbReference type="AlphaFoldDB" id="A0A1S6YDC0"/>
<evidence type="ECO:0000256" key="1">
    <source>
        <dbReference type="ARBA" id="ARBA00004141"/>
    </source>
</evidence>
<reference evidence="7" key="1">
    <citation type="submission" date="2016-10" db="EMBL/GenBank/DDBJ databases">
        <title>Molecular fundamentals of nitrogen uptake and transport in trees.</title>
        <authorList>
            <person name="Castro-Rodriguez V."/>
            <person name="Canas R.A."/>
            <person name="de la Torre F."/>
            <person name="Pascual B."/>
            <person name="Avila C."/>
            <person name="Canovas F.M."/>
        </authorList>
    </citation>
    <scope>NUCLEOTIDE SEQUENCE</scope>
</reference>
<dbReference type="EMBL" id="KX986740">
    <property type="protein sequence ID" value="AQX43157.1"/>
    <property type="molecule type" value="mRNA"/>
</dbReference>
<feature type="transmembrane region" description="Helical" evidence="6">
    <location>
        <begin position="99"/>
        <end position="123"/>
    </location>
</feature>
<evidence type="ECO:0000313" key="7">
    <source>
        <dbReference type="EMBL" id="AQX43157.1"/>
    </source>
</evidence>
<dbReference type="InterPro" id="IPR000109">
    <property type="entry name" value="POT_fam"/>
</dbReference>
<dbReference type="Pfam" id="PF00854">
    <property type="entry name" value="PTR2"/>
    <property type="match status" value="1"/>
</dbReference>
<keyword evidence="5 6" id="KW-0472">Membrane</keyword>
<dbReference type="PANTHER" id="PTHR11654">
    <property type="entry name" value="OLIGOPEPTIDE TRANSPORTER-RELATED"/>
    <property type="match status" value="1"/>
</dbReference>
<evidence type="ECO:0000256" key="6">
    <source>
        <dbReference type="SAM" id="Phobius"/>
    </source>
</evidence>
<feature type="transmembrane region" description="Helical" evidence="6">
    <location>
        <begin position="543"/>
        <end position="562"/>
    </location>
</feature>
<sequence>MKSKEIGENEITLDGSVDLKGRPAVSGKTGGLKACSFIVGYEFCERLAFGGIWANLVIYLTTNLHESTVSASRNVNNWVGTMWIMPMLGAYIADTHWGRYWTFIVFSAVYVVGMAILTLAVSLPSLRSHACSSNKGCENVSNLQTGIFFSGLYLLAIGAGGTKSNISTFGADQFDDFNPKEKRQKNSFFNWWMFTIFLGTLLGKTFLIYIEDKISWGVSYGTITAALVMSFVLFLFGTPFYRHKVRAGSPLQRMGRVIVRVLQNWKLQTPSDPSQLFEVDSSEYAAKGRYPIAHTQTRPLRCLDKAAIKTAEDPSSSKVCTVTEVEETKLMIRLLPVWLANIIPSTMVTLVGTLFVKQAATLDRHLGNSRSFEIPAASTSAILTLSMLITTVVYDRILVPVFRRFTGNPKGITSLQRMGAGMVIQILVMVIAIGTEIKRLDVIRDHGLQNNSKAIVPRSIYTLIPQFALMGTADALLDIGKIEFFYDQAPESMQSLGTSLYTSSLGVGSFMGSFLLTIVSNITGRRGHKGWILNNLNASRLDYYYAFLAVLNFLNFIFFFVVSYRYRYKREPTEAFGKDTEKAIQIVALRKQDDEEVIGISTALNYYK</sequence>
<evidence type="ECO:0000256" key="4">
    <source>
        <dbReference type="ARBA" id="ARBA00022989"/>
    </source>
</evidence>
<dbReference type="InterPro" id="IPR036259">
    <property type="entry name" value="MFS_trans_sf"/>
</dbReference>
<feature type="transmembrane region" description="Helical" evidence="6">
    <location>
        <begin position="376"/>
        <end position="394"/>
    </location>
</feature>
<feature type="transmembrane region" description="Helical" evidence="6">
    <location>
        <begin position="337"/>
        <end position="356"/>
    </location>
</feature>
<name>A0A1S6YDC0_PINPS</name>
<dbReference type="GO" id="GO:0022857">
    <property type="term" value="F:transmembrane transporter activity"/>
    <property type="evidence" value="ECO:0007669"/>
    <property type="project" value="InterPro"/>
</dbReference>
<dbReference type="GO" id="GO:0016020">
    <property type="term" value="C:membrane"/>
    <property type="evidence" value="ECO:0007669"/>
    <property type="project" value="UniProtKB-SubCell"/>
</dbReference>
<dbReference type="Gene3D" id="1.20.1250.20">
    <property type="entry name" value="MFS general substrate transporter like domains"/>
    <property type="match status" value="1"/>
</dbReference>
<evidence type="ECO:0000256" key="2">
    <source>
        <dbReference type="ARBA" id="ARBA00005982"/>
    </source>
</evidence>
<gene>
    <name evidence="7" type="primary">NPF5.12</name>
</gene>
<evidence type="ECO:0000256" key="5">
    <source>
        <dbReference type="ARBA" id="ARBA00023136"/>
    </source>
</evidence>
<accession>A0A1S6YDC0</accession>
<feature type="transmembrane region" description="Helical" evidence="6">
    <location>
        <begin position="498"/>
        <end position="523"/>
    </location>
</feature>
<feature type="transmembrane region" description="Helical" evidence="6">
    <location>
        <begin position="188"/>
        <end position="210"/>
    </location>
</feature>
<comment type="subcellular location">
    <subcellularLocation>
        <location evidence="1">Membrane</location>
        <topology evidence="1">Multi-pass membrane protein</topology>
    </subcellularLocation>
</comment>
<dbReference type="SUPFAM" id="SSF103473">
    <property type="entry name" value="MFS general substrate transporter"/>
    <property type="match status" value="1"/>
</dbReference>